<keyword evidence="8" id="KW-0472">Membrane</keyword>
<keyword evidence="5 6" id="KW-0408">Iron</keyword>
<dbReference type="Gene3D" id="1.10.760.10">
    <property type="entry name" value="Cytochrome c-like domain"/>
    <property type="match status" value="1"/>
</dbReference>
<feature type="region of interest" description="Disordered" evidence="7">
    <location>
        <begin position="1"/>
        <end position="29"/>
    </location>
</feature>
<dbReference type="Pfam" id="PF13442">
    <property type="entry name" value="Cytochrome_CBB3"/>
    <property type="match status" value="1"/>
</dbReference>
<evidence type="ECO:0000256" key="3">
    <source>
        <dbReference type="ARBA" id="ARBA00022723"/>
    </source>
</evidence>
<accession>A0A1H9T0U1</accession>
<dbReference type="PANTHER" id="PTHR37823">
    <property type="entry name" value="CYTOCHROME C-553-LIKE"/>
    <property type="match status" value="1"/>
</dbReference>
<dbReference type="GO" id="GO:0009055">
    <property type="term" value="F:electron transfer activity"/>
    <property type="evidence" value="ECO:0007669"/>
    <property type="project" value="InterPro"/>
</dbReference>
<evidence type="ECO:0000256" key="8">
    <source>
        <dbReference type="SAM" id="Phobius"/>
    </source>
</evidence>
<dbReference type="OrthoDB" id="7933886at2"/>
<evidence type="ECO:0000256" key="5">
    <source>
        <dbReference type="ARBA" id="ARBA00023004"/>
    </source>
</evidence>
<keyword evidence="3 6" id="KW-0479">Metal-binding</keyword>
<evidence type="ECO:0000256" key="2">
    <source>
        <dbReference type="ARBA" id="ARBA00022617"/>
    </source>
</evidence>
<sequence>MSRDDEKINESSTVEPDGETKEEEPPVHSVVEGSGGFRIGNAKVPPFLIVTYLVLAIWAFGYGMMAVPLNQTAETAADGEAIFEQSCLGCHSITDEPKVGPGLEDVHLKYTEEELQLILVNGIGEMPSLPALGLNTEQIKAVKDYVQTL</sequence>
<gene>
    <name evidence="10" type="ORF">SAMN05518684_10559</name>
</gene>
<dbReference type="Proteomes" id="UP000198571">
    <property type="component" value="Unassembled WGS sequence"/>
</dbReference>
<dbReference type="RefSeq" id="WP_093049620.1">
    <property type="nucleotide sequence ID" value="NZ_FOGT01000005.1"/>
</dbReference>
<evidence type="ECO:0000256" key="6">
    <source>
        <dbReference type="PROSITE-ProRule" id="PRU00433"/>
    </source>
</evidence>
<keyword evidence="8" id="KW-0812">Transmembrane</keyword>
<reference evidence="11" key="1">
    <citation type="submission" date="2016-10" db="EMBL/GenBank/DDBJ databases">
        <authorList>
            <person name="Varghese N."/>
            <person name="Submissions S."/>
        </authorList>
    </citation>
    <scope>NUCLEOTIDE SEQUENCE [LARGE SCALE GENOMIC DNA]</scope>
    <source>
        <strain evidence="11">S9</strain>
    </source>
</reference>
<dbReference type="STRING" id="1601833.SAMN05518684_10559"/>
<keyword evidence="4" id="KW-0249">Electron transport</keyword>
<protein>
    <submittedName>
        <fullName evidence="10">Cytochrome c, mono-and diheme variants</fullName>
    </submittedName>
</protein>
<dbReference type="GO" id="GO:0020037">
    <property type="term" value="F:heme binding"/>
    <property type="evidence" value="ECO:0007669"/>
    <property type="project" value="InterPro"/>
</dbReference>
<evidence type="ECO:0000313" key="11">
    <source>
        <dbReference type="Proteomes" id="UP000198571"/>
    </source>
</evidence>
<dbReference type="SUPFAM" id="SSF46626">
    <property type="entry name" value="Cytochrome c"/>
    <property type="match status" value="1"/>
</dbReference>
<feature type="transmembrane region" description="Helical" evidence="8">
    <location>
        <begin position="47"/>
        <end position="65"/>
    </location>
</feature>
<evidence type="ECO:0000256" key="4">
    <source>
        <dbReference type="ARBA" id="ARBA00022982"/>
    </source>
</evidence>
<dbReference type="EMBL" id="FOGT01000005">
    <property type="protein sequence ID" value="SER90716.1"/>
    <property type="molecule type" value="Genomic_DNA"/>
</dbReference>
<feature type="domain" description="Cytochrome c" evidence="9">
    <location>
        <begin position="74"/>
        <end position="149"/>
    </location>
</feature>
<evidence type="ECO:0000256" key="1">
    <source>
        <dbReference type="ARBA" id="ARBA00022448"/>
    </source>
</evidence>
<evidence type="ECO:0000256" key="7">
    <source>
        <dbReference type="SAM" id="MobiDB-lite"/>
    </source>
</evidence>
<proteinExistence type="predicted"/>
<keyword evidence="1" id="KW-0813">Transport</keyword>
<keyword evidence="11" id="KW-1185">Reference proteome</keyword>
<keyword evidence="2 6" id="KW-0349">Heme</keyword>
<evidence type="ECO:0000259" key="9">
    <source>
        <dbReference type="PROSITE" id="PS51007"/>
    </source>
</evidence>
<dbReference type="AlphaFoldDB" id="A0A1H9T0U1"/>
<evidence type="ECO:0000313" key="10">
    <source>
        <dbReference type="EMBL" id="SER90716.1"/>
    </source>
</evidence>
<dbReference type="InterPro" id="IPR036909">
    <property type="entry name" value="Cyt_c-like_dom_sf"/>
</dbReference>
<dbReference type="InterPro" id="IPR051811">
    <property type="entry name" value="Cytochrome_c550/c551-like"/>
</dbReference>
<dbReference type="PROSITE" id="PS51007">
    <property type="entry name" value="CYTC"/>
    <property type="match status" value="1"/>
</dbReference>
<dbReference type="InterPro" id="IPR009056">
    <property type="entry name" value="Cyt_c-like_dom"/>
</dbReference>
<name>A0A1H9T0U1_9BACI</name>
<organism evidence="10 11">
    <name type="scientific">Salipaludibacillus aurantiacus</name>
    <dbReference type="NCBI Taxonomy" id="1601833"/>
    <lineage>
        <taxon>Bacteria</taxon>
        <taxon>Bacillati</taxon>
        <taxon>Bacillota</taxon>
        <taxon>Bacilli</taxon>
        <taxon>Bacillales</taxon>
        <taxon>Bacillaceae</taxon>
    </lineage>
</organism>
<dbReference type="GO" id="GO:0046872">
    <property type="term" value="F:metal ion binding"/>
    <property type="evidence" value="ECO:0007669"/>
    <property type="project" value="UniProtKB-KW"/>
</dbReference>
<keyword evidence="8" id="KW-1133">Transmembrane helix</keyword>